<dbReference type="PANTHER" id="PTHR36436:SF6">
    <property type="entry name" value="SLL5081 PROTEIN"/>
    <property type="match status" value="1"/>
</dbReference>
<keyword evidence="2" id="KW-1185">Reference proteome</keyword>
<organism evidence="1 2">
    <name type="scientific">Chitinophaga flava</name>
    <dbReference type="NCBI Taxonomy" id="2259036"/>
    <lineage>
        <taxon>Bacteria</taxon>
        <taxon>Pseudomonadati</taxon>
        <taxon>Bacteroidota</taxon>
        <taxon>Chitinophagia</taxon>
        <taxon>Chitinophagales</taxon>
        <taxon>Chitinophagaceae</taxon>
        <taxon>Chitinophaga</taxon>
    </lineage>
</organism>
<evidence type="ECO:0000313" key="2">
    <source>
        <dbReference type="Proteomes" id="UP000253410"/>
    </source>
</evidence>
<name>A0A365XTV8_9BACT</name>
<evidence type="ECO:0008006" key="3">
    <source>
        <dbReference type="Google" id="ProtNLM"/>
    </source>
</evidence>
<evidence type="ECO:0000313" key="1">
    <source>
        <dbReference type="EMBL" id="RBL89779.1"/>
    </source>
</evidence>
<dbReference type="Proteomes" id="UP000253410">
    <property type="component" value="Unassembled WGS sequence"/>
</dbReference>
<dbReference type="PANTHER" id="PTHR36436">
    <property type="entry name" value="SLL5081 PROTEIN"/>
    <property type="match status" value="1"/>
</dbReference>
<dbReference type="SUPFAM" id="SSF103032">
    <property type="entry name" value="Hypothetical protein YwqG"/>
    <property type="match status" value="1"/>
</dbReference>
<dbReference type="RefSeq" id="WP_113618526.1">
    <property type="nucleotide sequence ID" value="NZ_QFFJ01000002.1"/>
</dbReference>
<dbReference type="Pfam" id="PF09234">
    <property type="entry name" value="DUF1963"/>
    <property type="match status" value="1"/>
</dbReference>
<dbReference type="OrthoDB" id="1414356at2"/>
<comment type="caution">
    <text evidence="1">The sequence shown here is derived from an EMBL/GenBank/DDBJ whole genome shotgun (WGS) entry which is preliminary data.</text>
</comment>
<gene>
    <name evidence="1" type="ORF">DF182_25145</name>
</gene>
<reference evidence="1 2" key="1">
    <citation type="submission" date="2018-05" db="EMBL/GenBank/DDBJ databases">
        <title>Chitinophaga sp. K3CV102501T nov., isolated from isolated from a monsoon evergreen broad-leaved forest soil.</title>
        <authorList>
            <person name="Lv Y."/>
        </authorList>
    </citation>
    <scope>NUCLEOTIDE SEQUENCE [LARGE SCALE GENOMIC DNA]</scope>
    <source>
        <strain evidence="1 2">GDMCC 1.1325</strain>
    </source>
</reference>
<accession>A0A365XTV8</accession>
<dbReference type="EMBL" id="QFFJ01000002">
    <property type="protein sequence ID" value="RBL89779.1"/>
    <property type="molecule type" value="Genomic_DNA"/>
</dbReference>
<sequence>MNKQEFYAALTANNLDKYKPQFEALMKDTIRYNLTPISDYNDVQPGASRIGGTPDLPESIAWPTDNKGNYLSFIAQLRLQEIKPFDTYNVLPDAGYLFFFYDADQSMGGYSPDERHLFSVIYFEGAEEDLRFPDFPESLSAQYAPCALSFETQVSMPYKWGKEFSFLSSEERDTYGEQIWKEAETNKTLGHADILQGEMETLCQIVTNKEFTGDFNKFNGPEYDELRAGAKDWQLLLQVDSNEGNANMMWADLGRLYFWIKKQDLKEKNFDNCWCVLQDM</sequence>
<protein>
    <recommendedName>
        <fullName evidence="3">DUF1963 domain-containing protein</fullName>
    </recommendedName>
</protein>
<dbReference type="AlphaFoldDB" id="A0A365XTV8"/>
<dbReference type="InterPro" id="IPR035948">
    <property type="entry name" value="YwqG-like_sf"/>
</dbReference>
<dbReference type="InterPro" id="IPR015315">
    <property type="entry name" value="DUF1963"/>
</dbReference>
<proteinExistence type="predicted"/>
<dbReference type="Gene3D" id="2.30.320.10">
    <property type="entry name" value="YwqG-like"/>
    <property type="match status" value="1"/>
</dbReference>